<evidence type="ECO:0000313" key="5">
    <source>
        <dbReference type="EMBL" id="MFD1514725.1"/>
    </source>
</evidence>
<name>A0ABD6AXU8_9EURY</name>
<dbReference type="Pfam" id="PF04967">
    <property type="entry name" value="HTH_10"/>
    <property type="match status" value="1"/>
</dbReference>
<dbReference type="PANTHER" id="PTHR34236:SF1">
    <property type="entry name" value="DIMETHYL SULFOXIDE REDUCTASE TRANSCRIPTIONAL ACTIVATOR"/>
    <property type="match status" value="1"/>
</dbReference>
<feature type="region of interest" description="Disordered" evidence="3">
    <location>
        <begin position="210"/>
        <end position="231"/>
    </location>
</feature>
<dbReference type="RefSeq" id="WP_250874664.1">
    <property type="nucleotide sequence ID" value="NZ_JALXFV010000008.1"/>
</dbReference>
<gene>
    <name evidence="5" type="ORF">ACFSBT_15700</name>
</gene>
<organism evidence="5 6">
    <name type="scientific">Halomarina rubra</name>
    <dbReference type="NCBI Taxonomy" id="2071873"/>
    <lineage>
        <taxon>Archaea</taxon>
        <taxon>Methanobacteriati</taxon>
        <taxon>Methanobacteriota</taxon>
        <taxon>Stenosarchaea group</taxon>
        <taxon>Halobacteria</taxon>
        <taxon>Halobacteriales</taxon>
        <taxon>Natronomonadaceae</taxon>
        <taxon>Halomarina</taxon>
    </lineage>
</organism>
<dbReference type="Proteomes" id="UP001597187">
    <property type="component" value="Unassembled WGS sequence"/>
</dbReference>
<dbReference type="AlphaFoldDB" id="A0ABD6AXU8"/>
<feature type="domain" description="HTH bat-type" evidence="4">
    <location>
        <begin position="151"/>
        <end position="202"/>
    </location>
</feature>
<evidence type="ECO:0000259" key="4">
    <source>
        <dbReference type="Pfam" id="PF04967"/>
    </source>
</evidence>
<dbReference type="PANTHER" id="PTHR34236">
    <property type="entry name" value="DIMETHYL SULFOXIDE REDUCTASE TRANSCRIPTIONAL ACTIVATOR"/>
    <property type="match status" value="1"/>
</dbReference>
<protein>
    <submittedName>
        <fullName evidence="5">Helix-turn-helix domain-containing protein</fullName>
    </submittedName>
</protein>
<dbReference type="InterPro" id="IPR007050">
    <property type="entry name" value="HTH_bacterioopsin"/>
</dbReference>
<keyword evidence="2" id="KW-0804">Transcription</keyword>
<proteinExistence type="predicted"/>
<evidence type="ECO:0000313" key="6">
    <source>
        <dbReference type="Proteomes" id="UP001597187"/>
    </source>
</evidence>
<keyword evidence="1" id="KW-0805">Transcription regulation</keyword>
<reference evidence="5 6" key="1">
    <citation type="journal article" date="2019" name="Int. J. Syst. Evol. Microbiol.">
        <title>The Global Catalogue of Microorganisms (GCM) 10K type strain sequencing project: providing services to taxonomists for standard genome sequencing and annotation.</title>
        <authorList>
            <consortium name="The Broad Institute Genomics Platform"/>
            <consortium name="The Broad Institute Genome Sequencing Center for Infectious Disease"/>
            <person name="Wu L."/>
            <person name="Ma J."/>
        </authorList>
    </citation>
    <scope>NUCLEOTIDE SEQUENCE [LARGE SCALE GENOMIC DNA]</scope>
    <source>
        <strain evidence="5 6">CGMCC 1.12563</strain>
    </source>
</reference>
<dbReference type="EMBL" id="JBHUDC010000008">
    <property type="protein sequence ID" value="MFD1514725.1"/>
    <property type="molecule type" value="Genomic_DNA"/>
</dbReference>
<accession>A0ABD6AXU8</accession>
<evidence type="ECO:0000256" key="1">
    <source>
        <dbReference type="ARBA" id="ARBA00023015"/>
    </source>
</evidence>
<comment type="caution">
    <text evidence="5">The sequence shown here is derived from an EMBL/GenBank/DDBJ whole genome shotgun (WGS) entry which is preliminary data.</text>
</comment>
<keyword evidence="6" id="KW-1185">Reference proteome</keyword>
<evidence type="ECO:0000256" key="2">
    <source>
        <dbReference type="ARBA" id="ARBA00023163"/>
    </source>
</evidence>
<evidence type="ECO:0000256" key="3">
    <source>
        <dbReference type="SAM" id="MobiDB-lite"/>
    </source>
</evidence>
<sequence>MPRAHLRVDLPVGTWVADVSTTHPDVTIRVLAVFAAETGVGLARFSGPPAAVAAALAATRAAPGVTALDVLDDHDGAAVVRFETTTPVLARAAQAAAVPLEPPVTVVDGRADLVLTLPHERLSALGRAFEEAGLSFELTALSPAVDEESVLTDRQHRLLAAAADRGYYDTPRGTSLTALAADLGLAKSSLSETLHRAEGRLVAAYLDSESDGFDSESDFTAGLAPERPDDS</sequence>